<accession>A0ACB8UV36</accession>
<name>A0ACB8UV36_9EURO</name>
<sequence>MQLSRGLILLASCGLGFFGAASAATGKADKFQRFYSSSPIDLDDSTYNDMTSKPRDYYAAVILTAMDARYGCQLCRDLQPEWNLLAKSWSKATPDTRLLFGTLDFDRGKMAFQQLKLHSAPVLLVFPPTVGRHAKPDGPPSQYEFTSPMIAEHLYKTISRHLHDAPALRISHPINYARIIGITTLLLGSISIFTVALPYLLPLLQSRNLWAALSLIAVLLFTSGHMFNHIRKAPYVAGDGKGGITYFAGGFSNQFGLESQIIAAMFRDFGADEFKNNVVALVDVAKFFKVPSILTTSFDTGPNGPMVKEIRDALPDAPLIRRPGQINAMDNEEFVNAVKKTGKKQVVISGVLTEVCATFPALSLREQGYEVFVVTDCSGTFSEHTREAAHKRLVQHGVQLMNWAAISSELHRDWRNDIQGFGKLWLDHVPGYWCLMQSYQTAKSEK</sequence>
<comment type="caution">
    <text evidence="1">The sequence shown here is derived from an EMBL/GenBank/DDBJ whole genome shotgun (WGS) entry which is preliminary data.</text>
</comment>
<gene>
    <name evidence="1" type="primary">OST3</name>
    <name evidence="1" type="ORF">LOY88_003943</name>
</gene>
<reference evidence="1" key="1">
    <citation type="journal article" date="2022" name="bioRxiv">
        <title>Population genetic analysis of Ophidiomyces ophidiicola, the causative agent of snake fungal disease, indicates recent introductions to the USA.</title>
        <authorList>
            <person name="Ladner J.T."/>
            <person name="Palmer J.M."/>
            <person name="Ettinger C.L."/>
            <person name="Stajich J.E."/>
            <person name="Farrell T.M."/>
            <person name="Glorioso B.M."/>
            <person name="Lawson B."/>
            <person name="Price S.J."/>
            <person name="Stengle A.G."/>
            <person name="Grear D.A."/>
            <person name="Lorch J.M."/>
        </authorList>
    </citation>
    <scope>NUCLEOTIDE SEQUENCE</scope>
    <source>
        <strain evidence="1">NWHC 24266-5</strain>
    </source>
</reference>
<dbReference type="EMBL" id="JALBCA010000055">
    <property type="protein sequence ID" value="KAI2385710.1"/>
    <property type="molecule type" value="Genomic_DNA"/>
</dbReference>
<proteinExistence type="predicted"/>
<keyword evidence="1" id="KW-0808">Transferase</keyword>
<evidence type="ECO:0000313" key="1">
    <source>
        <dbReference type="EMBL" id="KAI2385710.1"/>
    </source>
</evidence>
<protein>
    <submittedName>
        <fullName evidence="1">Oligosaccharyl transferase subunit ost3/OST6</fullName>
    </submittedName>
</protein>
<organism evidence="1">
    <name type="scientific">Ophidiomyces ophidiicola</name>
    <dbReference type="NCBI Taxonomy" id="1387563"/>
    <lineage>
        <taxon>Eukaryota</taxon>
        <taxon>Fungi</taxon>
        <taxon>Dikarya</taxon>
        <taxon>Ascomycota</taxon>
        <taxon>Pezizomycotina</taxon>
        <taxon>Eurotiomycetes</taxon>
        <taxon>Eurotiomycetidae</taxon>
        <taxon>Onygenales</taxon>
        <taxon>Onygenaceae</taxon>
        <taxon>Ophidiomyces</taxon>
    </lineage>
</organism>